<evidence type="ECO:0000256" key="12">
    <source>
        <dbReference type="SAM" id="SignalP"/>
    </source>
</evidence>
<evidence type="ECO:0000256" key="5">
    <source>
        <dbReference type="ARBA" id="ARBA00022729"/>
    </source>
</evidence>
<dbReference type="PANTHER" id="PTHR30069">
    <property type="entry name" value="TONB-DEPENDENT OUTER MEMBRANE RECEPTOR"/>
    <property type="match status" value="1"/>
</dbReference>
<evidence type="ECO:0000256" key="6">
    <source>
        <dbReference type="ARBA" id="ARBA00023077"/>
    </source>
</evidence>
<dbReference type="InterPro" id="IPR037066">
    <property type="entry name" value="Plug_dom_sf"/>
</dbReference>
<evidence type="ECO:0000313" key="15">
    <source>
        <dbReference type="EMBL" id="SFB94082.1"/>
    </source>
</evidence>
<dbReference type="AlphaFoldDB" id="A0A1I1F582"/>
<evidence type="ECO:0000256" key="11">
    <source>
        <dbReference type="RuleBase" id="RU003357"/>
    </source>
</evidence>
<name>A0A1I1F582_9BACT</name>
<dbReference type="Pfam" id="PF00593">
    <property type="entry name" value="TonB_dep_Rec_b-barrel"/>
    <property type="match status" value="1"/>
</dbReference>
<evidence type="ECO:0000256" key="7">
    <source>
        <dbReference type="ARBA" id="ARBA00023136"/>
    </source>
</evidence>
<feature type="chain" id="PRO_5011611987" evidence="12">
    <location>
        <begin position="25"/>
        <end position="723"/>
    </location>
</feature>
<sequence>MRNKLLITCALGVLGYLNPRTVYAQQTAASDTADLYNLSLEDLMKIEVVTASKSSEQLNDAPAVISVVSEQEIKGYGAMHLSEILDRVTGVYFMGTFALINNMASIRGDVTSHWNNHVLILLDGRPVRDSYAGGNYATLYMSFPVEQIDHLEIVRGPGSVLYGSGAYMGVINVITKTLEKQKNTAYARTGSFGTNQAGLTLGAKIKNVELTAGLVTGSSNGWENTVRDASAMIRNKANTADSLILPARTLNMQKNYLGADIHAKYKGLKVNTFISHQHTAGMINNGSWLVPSGAAAGAKPLPTWYNHFTVAADAGYQTNISEKWQTSINATYNHNMFAIHRENNADDDLYTINDDVLLEWTNYLNLHKKLNLVFGGVVNNMNGYQNQPPKNADGTTYTSLTIKENSNPFKSIPRYNTTWYSGYVQAAYTPFEFMKLVAGAQANKVPDVALDISPRLGLILNSSYGLGAKLLYGEAFRAPMPGLEKAIYIPGVVIGTATLKPERVSTAEAQVSYRYKSYELAATYFSSEQTDLIGRTLASDPNNTVPNTPQMINTGKLSSSGFELEAKALISKELSINGSFASQTSKTDKGHKDYYGTPLNMVKLGINYNATAQGWSIGIWNSYFDKGGNIKAKYSSDNTPANFEGTAADANPKVKAFNYLTANVILNLNKLVGFRSAQEISVELYGTNLLDSKIYYAEYSRRELNSIQGRAGRALNGTVRVTF</sequence>
<keyword evidence="2 10" id="KW-0813">Transport</keyword>
<dbReference type="STRING" id="927664.SAMN05421780_10241"/>
<dbReference type="Gene3D" id="2.40.170.20">
    <property type="entry name" value="TonB-dependent receptor, beta-barrel domain"/>
    <property type="match status" value="1"/>
</dbReference>
<evidence type="ECO:0000256" key="4">
    <source>
        <dbReference type="ARBA" id="ARBA00022692"/>
    </source>
</evidence>
<accession>A0A1I1F582</accession>
<reference evidence="15 16" key="1">
    <citation type="submission" date="2016-10" db="EMBL/GenBank/DDBJ databases">
        <authorList>
            <person name="de Groot N.N."/>
        </authorList>
    </citation>
    <scope>NUCLEOTIDE SEQUENCE [LARGE SCALE GENOMIC DNA]</scope>
    <source>
        <strain evidence="15 16">DSM 6793</strain>
    </source>
</reference>
<keyword evidence="9 10" id="KW-0998">Cell outer membrane</keyword>
<keyword evidence="8 15" id="KW-0675">Receptor</keyword>
<evidence type="ECO:0000259" key="13">
    <source>
        <dbReference type="Pfam" id="PF00593"/>
    </source>
</evidence>
<protein>
    <submittedName>
        <fullName evidence="15">Outer membrane receptor for ferrienterochelin and colicins</fullName>
    </submittedName>
</protein>
<evidence type="ECO:0000256" key="2">
    <source>
        <dbReference type="ARBA" id="ARBA00022448"/>
    </source>
</evidence>
<dbReference type="Gene3D" id="2.170.130.10">
    <property type="entry name" value="TonB-dependent receptor, plug domain"/>
    <property type="match status" value="1"/>
</dbReference>
<keyword evidence="3 10" id="KW-1134">Transmembrane beta strand</keyword>
<evidence type="ECO:0000256" key="9">
    <source>
        <dbReference type="ARBA" id="ARBA00023237"/>
    </source>
</evidence>
<dbReference type="GO" id="GO:0044718">
    <property type="term" value="P:siderophore transmembrane transport"/>
    <property type="evidence" value="ECO:0007669"/>
    <property type="project" value="TreeGrafter"/>
</dbReference>
<dbReference type="InterPro" id="IPR000531">
    <property type="entry name" value="Beta-barrel_TonB"/>
</dbReference>
<comment type="subcellular location">
    <subcellularLocation>
        <location evidence="1 10">Cell outer membrane</location>
        <topology evidence="1 10">Multi-pass membrane protein</topology>
    </subcellularLocation>
</comment>
<dbReference type="OrthoDB" id="9764669at2"/>
<dbReference type="InterPro" id="IPR012910">
    <property type="entry name" value="Plug_dom"/>
</dbReference>
<comment type="similarity">
    <text evidence="10 11">Belongs to the TonB-dependent receptor family.</text>
</comment>
<dbReference type="SUPFAM" id="SSF56935">
    <property type="entry name" value="Porins"/>
    <property type="match status" value="1"/>
</dbReference>
<feature type="domain" description="TonB-dependent receptor-like beta-barrel" evidence="13">
    <location>
        <begin position="299"/>
        <end position="689"/>
    </location>
</feature>
<evidence type="ECO:0000256" key="8">
    <source>
        <dbReference type="ARBA" id="ARBA00023170"/>
    </source>
</evidence>
<evidence type="ECO:0000256" key="3">
    <source>
        <dbReference type="ARBA" id="ARBA00022452"/>
    </source>
</evidence>
<dbReference type="InterPro" id="IPR036942">
    <property type="entry name" value="Beta-barrel_TonB_sf"/>
</dbReference>
<feature type="signal peptide" evidence="12">
    <location>
        <begin position="1"/>
        <end position="24"/>
    </location>
</feature>
<dbReference type="PANTHER" id="PTHR30069:SF29">
    <property type="entry name" value="HEMOGLOBIN AND HEMOGLOBIN-HAPTOGLOBIN-BINDING PROTEIN 1-RELATED"/>
    <property type="match status" value="1"/>
</dbReference>
<keyword evidence="6 11" id="KW-0798">TonB box</keyword>
<keyword evidence="5 12" id="KW-0732">Signal</keyword>
<feature type="domain" description="TonB-dependent receptor plug" evidence="14">
    <location>
        <begin position="58"/>
        <end position="170"/>
    </location>
</feature>
<dbReference type="InterPro" id="IPR039426">
    <property type="entry name" value="TonB-dep_rcpt-like"/>
</dbReference>
<keyword evidence="7 10" id="KW-0472">Membrane</keyword>
<evidence type="ECO:0000256" key="1">
    <source>
        <dbReference type="ARBA" id="ARBA00004571"/>
    </source>
</evidence>
<dbReference type="RefSeq" id="WP_091507989.1">
    <property type="nucleotide sequence ID" value="NZ_FOLE01000002.1"/>
</dbReference>
<organism evidence="15 16">
    <name type="scientific">Flexibacter flexilis DSM 6793</name>
    <dbReference type="NCBI Taxonomy" id="927664"/>
    <lineage>
        <taxon>Bacteria</taxon>
        <taxon>Pseudomonadati</taxon>
        <taxon>Bacteroidota</taxon>
        <taxon>Cytophagia</taxon>
        <taxon>Cytophagales</taxon>
        <taxon>Flexibacteraceae</taxon>
        <taxon>Flexibacter</taxon>
    </lineage>
</organism>
<gene>
    <name evidence="15" type="ORF">SAMN05421780_10241</name>
</gene>
<dbReference type="PROSITE" id="PS52016">
    <property type="entry name" value="TONB_DEPENDENT_REC_3"/>
    <property type="match status" value="1"/>
</dbReference>
<evidence type="ECO:0000313" key="16">
    <source>
        <dbReference type="Proteomes" id="UP000199514"/>
    </source>
</evidence>
<dbReference type="GO" id="GO:0015344">
    <property type="term" value="F:siderophore uptake transmembrane transporter activity"/>
    <property type="evidence" value="ECO:0007669"/>
    <property type="project" value="TreeGrafter"/>
</dbReference>
<dbReference type="Proteomes" id="UP000199514">
    <property type="component" value="Unassembled WGS sequence"/>
</dbReference>
<evidence type="ECO:0000259" key="14">
    <source>
        <dbReference type="Pfam" id="PF07715"/>
    </source>
</evidence>
<proteinExistence type="inferred from homology"/>
<dbReference type="EMBL" id="FOLE01000002">
    <property type="protein sequence ID" value="SFB94082.1"/>
    <property type="molecule type" value="Genomic_DNA"/>
</dbReference>
<evidence type="ECO:0000256" key="10">
    <source>
        <dbReference type="PROSITE-ProRule" id="PRU01360"/>
    </source>
</evidence>
<keyword evidence="4 10" id="KW-0812">Transmembrane</keyword>
<dbReference type="Pfam" id="PF07715">
    <property type="entry name" value="Plug"/>
    <property type="match status" value="1"/>
</dbReference>
<keyword evidence="16" id="KW-1185">Reference proteome</keyword>
<dbReference type="GO" id="GO:0009279">
    <property type="term" value="C:cell outer membrane"/>
    <property type="evidence" value="ECO:0007669"/>
    <property type="project" value="UniProtKB-SubCell"/>
</dbReference>